<feature type="transmembrane region" description="Helical" evidence="8">
    <location>
        <begin position="207"/>
        <end position="229"/>
    </location>
</feature>
<evidence type="ECO:0000256" key="1">
    <source>
        <dbReference type="ARBA" id="ARBA00004651"/>
    </source>
</evidence>
<accession>E6U3C5</accession>
<dbReference type="GO" id="GO:0005886">
    <property type="term" value="C:plasma membrane"/>
    <property type="evidence" value="ECO:0007669"/>
    <property type="project" value="UniProtKB-SubCell"/>
</dbReference>
<keyword evidence="3" id="KW-0813">Transport</keyword>
<dbReference type="GO" id="GO:0033214">
    <property type="term" value="P:siderophore-iron import into cell"/>
    <property type="evidence" value="ECO:0007669"/>
    <property type="project" value="TreeGrafter"/>
</dbReference>
<feature type="transmembrane region" description="Helical" evidence="8">
    <location>
        <begin position="81"/>
        <end position="99"/>
    </location>
</feature>
<feature type="transmembrane region" description="Helical" evidence="8">
    <location>
        <begin position="324"/>
        <end position="342"/>
    </location>
</feature>
<feature type="transmembrane region" description="Helical" evidence="8">
    <location>
        <begin position="111"/>
        <end position="128"/>
    </location>
</feature>
<dbReference type="PANTHER" id="PTHR30472:SF70">
    <property type="entry name" value="MOLYBDATE IMPORT SYSTEM PERMEASE PROTEIN MOLB"/>
    <property type="match status" value="1"/>
</dbReference>
<feature type="transmembrane region" description="Helical" evidence="8">
    <location>
        <begin position="294"/>
        <end position="312"/>
    </location>
</feature>
<dbReference type="Proteomes" id="UP000001551">
    <property type="component" value="Chromosome"/>
</dbReference>
<reference evidence="9 10" key="1">
    <citation type="submission" date="2010-12" db="EMBL/GenBank/DDBJ databases">
        <title>Complete sequence of Ethanoligenens harbinense YUAN-3.</title>
        <authorList>
            <person name="Lucas S."/>
            <person name="Copeland A."/>
            <person name="Lapidus A."/>
            <person name="Cheng J.-F."/>
            <person name="Bruce D."/>
            <person name="Goodwin L."/>
            <person name="Pitluck S."/>
            <person name="Chertkov O."/>
            <person name="Misra M."/>
            <person name="Detter J.C."/>
            <person name="Han C."/>
            <person name="Tapia R."/>
            <person name="Land M."/>
            <person name="Hauser L."/>
            <person name="Jeffries C."/>
            <person name="Kyrpides N."/>
            <person name="Ivanova N."/>
            <person name="Mikhailova N."/>
            <person name="Wang A."/>
            <person name="Mouttaki H."/>
            <person name="He Z."/>
            <person name="Zhou J."/>
            <person name="Hemme C.L."/>
            <person name="Woyke T."/>
        </authorList>
    </citation>
    <scope>NUCLEOTIDE SEQUENCE [LARGE SCALE GENOMIC DNA]</scope>
    <source>
        <strain evidence="10">DSM 18485 / JCM 12961 / CGMCC 1.5033 / YUAN-3</strain>
    </source>
</reference>
<evidence type="ECO:0000256" key="6">
    <source>
        <dbReference type="ARBA" id="ARBA00022989"/>
    </source>
</evidence>
<comment type="similarity">
    <text evidence="2">Belongs to the binding-protein-dependent transport system permease family. FecCD subfamily.</text>
</comment>
<dbReference type="CDD" id="cd06550">
    <property type="entry name" value="TM_ABC_iron-siderophores_like"/>
    <property type="match status" value="1"/>
</dbReference>
<dbReference type="AlphaFoldDB" id="E6U3C5"/>
<dbReference type="EMBL" id="CP002400">
    <property type="protein sequence ID" value="ADU26417.1"/>
    <property type="molecule type" value="Genomic_DNA"/>
</dbReference>
<evidence type="ECO:0000256" key="4">
    <source>
        <dbReference type="ARBA" id="ARBA00022475"/>
    </source>
</evidence>
<evidence type="ECO:0000256" key="7">
    <source>
        <dbReference type="ARBA" id="ARBA00023136"/>
    </source>
</evidence>
<evidence type="ECO:0000256" key="5">
    <source>
        <dbReference type="ARBA" id="ARBA00022692"/>
    </source>
</evidence>
<dbReference type="FunFam" id="1.10.3470.10:FF:000001">
    <property type="entry name" value="Vitamin B12 ABC transporter permease BtuC"/>
    <property type="match status" value="1"/>
</dbReference>
<dbReference type="Gene3D" id="1.10.3470.10">
    <property type="entry name" value="ABC transporter involved in vitamin B12 uptake, BtuC"/>
    <property type="match status" value="1"/>
</dbReference>
<dbReference type="GO" id="GO:0022857">
    <property type="term" value="F:transmembrane transporter activity"/>
    <property type="evidence" value="ECO:0007669"/>
    <property type="project" value="InterPro"/>
</dbReference>
<feature type="transmembrane region" description="Helical" evidence="8">
    <location>
        <begin position="21"/>
        <end position="41"/>
    </location>
</feature>
<dbReference type="Pfam" id="PF01032">
    <property type="entry name" value="FecCD"/>
    <property type="match status" value="1"/>
</dbReference>
<keyword evidence="4" id="KW-1003">Cell membrane</keyword>
<dbReference type="eggNOG" id="COG0609">
    <property type="taxonomic scope" value="Bacteria"/>
</dbReference>
<keyword evidence="10" id="KW-1185">Reference proteome</keyword>
<gene>
    <name evidence="9" type="ordered locus">Ethha_0848</name>
</gene>
<keyword evidence="6 8" id="KW-1133">Transmembrane helix</keyword>
<dbReference type="HOGENOM" id="CLU_013016_0_2_9"/>
<dbReference type="KEGG" id="eha:Ethha_0848"/>
<keyword evidence="7 8" id="KW-0472">Membrane</keyword>
<dbReference type="InterPro" id="IPR037294">
    <property type="entry name" value="ABC_BtuC-like"/>
</dbReference>
<keyword evidence="5 8" id="KW-0812">Transmembrane</keyword>
<organism evidence="9 10">
    <name type="scientific">Ethanoligenens harbinense (strain DSM 18485 / JCM 12961 / CGMCC 1.5033 / YUAN-3)</name>
    <dbReference type="NCBI Taxonomy" id="663278"/>
    <lineage>
        <taxon>Bacteria</taxon>
        <taxon>Bacillati</taxon>
        <taxon>Bacillota</taxon>
        <taxon>Clostridia</taxon>
        <taxon>Eubacteriales</taxon>
        <taxon>Oscillospiraceae</taxon>
        <taxon>Ethanoligenens</taxon>
    </lineage>
</organism>
<evidence type="ECO:0000313" key="10">
    <source>
        <dbReference type="Proteomes" id="UP000001551"/>
    </source>
</evidence>
<dbReference type="SUPFAM" id="SSF81345">
    <property type="entry name" value="ABC transporter involved in vitamin B12 uptake, BtuC"/>
    <property type="match status" value="1"/>
</dbReference>
<feature type="transmembrane region" description="Helical" evidence="8">
    <location>
        <begin position="256"/>
        <end position="282"/>
    </location>
</feature>
<protein>
    <submittedName>
        <fullName evidence="9">Transport system permease protein</fullName>
    </submittedName>
</protein>
<dbReference type="STRING" id="663278.Ethha_0848"/>
<dbReference type="InterPro" id="IPR000522">
    <property type="entry name" value="ABC_transptr_permease_BtuC"/>
</dbReference>
<comment type="subcellular location">
    <subcellularLocation>
        <location evidence="1">Cell membrane</location>
        <topology evidence="1">Multi-pass membrane protein</topology>
    </subcellularLocation>
</comment>
<evidence type="ECO:0000256" key="3">
    <source>
        <dbReference type="ARBA" id="ARBA00022448"/>
    </source>
</evidence>
<feature type="transmembrane region" description="Helical" evidence="8">
    <location>
        <begin position="134"/>
        <end position="153"/>
    </location>
</feature>
<evidence type="ECO:0000256" key="2">
    <source>
        <dbReference type="ARBA" id="ARBA00007935"/>
    </source>
</evidence>
<evidence type="ECO:0000256" key="8">
    <source>
        <dbReference type="SAM" id="Phobius"/>
    </source>
</evidence>
<dbReference type="PANTHER" id="PTHR30472">
    <property type="entry name" value="FERRIC ENTEROBACTIN TRANSPORT SYSTEM PERMEASE PROTEIN"/>
    <property type="match status" value="1"/>
</dbReference>
<name>E6U3C5_ETHHY</name>
<sequence>MVHSAQDVHIEKAPGSLWRRALWLGMIVLPLVLAVVSFSVGKYPISVSELLHTLIYYYIDPSQIHDPNLQTVLFNIRLPRVLTALIVGGGLSIAGAAYQGMFKNPMVSPDILGASAGAGMGASLAFLLSMSIGMVQLFAFFGSLAAVFLTMTVNRKLSYDPLLGLVLGGIMVSTLLNSITSGIKILADSSNKLPAITFWLMGSFSGITRANLLSILLPMGAGYALLFILRWKLNVLSFGEEEARTMGVKTAAARRWIIVGATLITASAVSVCGMVGWVGLVIPHLARALVGPNFNRLIPASALLGASYLLVVDNVARCAWSVEPPIGILTSVLGVPVFWVIFRHNTRGWKT</sequence>
<feature type="transmembrane region" description="Helical" evidence="8">
    <location>
        <begin position="165"/>
        <end position="187"/>
    </location>
</feature>
<proteinExistence type="inferred from homology"/>
<evidence type="ECO:0000313" key="9">
    <source>
        <dbReference type="EMBL" id="ADU26417.1"/>
    </source>
</evidence>